<organism evidence="1 2">
    <name type="scientific">Actinomadura syzygii</name>
    <dbReference type="NCBI Taxonomy" id="1427538"/>
    <lineage>
        <taxon>Bacteria</taxon>
        <taxon>Bacillati</taxon>
        <taxon>Actinomycetota</taxon>
        <taxon>Actinomycetes</taxon>
        <taxon>Streptosporangiales</taxon>
        <taxon>Thermomonosporaceae</taxon>
        <taxon>Actinomadura</taxon>
    </lineage>
</organism>
<dbReference type="RefSeq" id="WP_148354576.1">
    <property type="nucleotide sequence ID" value="NZ_JBHSBF010000032.1"/>
</dbReference>
<dbReference type="AlphaFoldDB" id="A0A5D0TSX0"/>
<comment type="caution">
    <text evidence="1">The sequence shown here is derived from an EMBL/GenBank/DDBJ whole genome shotgun (WGS) entry which is preliminary data.</text>
</comment>
<gene>
    <name evidence="1" type="ORF">FXF65_36160</name>
</gene>
<keyword evidence="2" id="KW-1185">Reference proteome</keyword>
<reference evidence="1 2" key="1">
    <citation type="submission" date="2019-08" db="EMBL/GenBank/DDBJ databases">
        <title>Actinomadura sp. nov. CYP1-5 isolated from mountain soil.</title>
        <authorList>
            <person name="Songsumanus A."/>
            <person name="Kuncharoen N."/>
            <person name="Kudo T."/>
            <person name="Yuki M."/>
            <person name="Igarashi Y."/>
            <person name="Tanasupawat S."/>
        </authorList>
    </citation>
    <scope>NUCLEOTIDE SEQUENCE [LARGE SCALE GENOMIC DNA]</scope>
    <source>
        <strain evidence="1 2">GKU157</strain>
    </source>
</reference>
<dbReference type="EMBL" id="VSFF01000015">
    <property type="protein sequence ID" value="TYC08957.1"/>
    <property type="molecule type" value="Genomic_DNA"/>
</dbReference>
<evidence type="ECO:0000313" key="2">
    <source>
        <dbReference type="Proteomes" id="UP000322634"/>
    </source>
</evidence>
<proteinExistence type="predicted"/>
<evidence type="ECO:0000313" key="1">
    <source>
        <dbReference type="EMBL" id="TYC08957.1"/>
    </source>
</evidence>
<name>A0A5D0TSX0_9ACTN</name>
<protein>
    <submittedName>
        <fullName evidence="1">Uncharacterized protein</fullName>
    </submittedName>
</protein>
<sequence length="69" mass="6852">MRVIEGTTAPLEHLPRGSRTRLTAAALLAALLAAFLGFGAATAFSGGHATGHHIVILAGDGTAMGVGKT</sequence>
<dbReference type="Proteomes" id="UP000322634">
    <property type="component" value="Unassembled WGS sequence"/>
</dbReference>
<accession>A0A5D0TSX0</accession>